<evidence type="ECO:0000313" key="2">
    <source>
        <dbReference type="EMBL" id="MFG6461861.1"/>
    </source>
</evidence>
<organism evidence="2 3">
    <name type="scientific">Pelomonas lactea</name>
    <dbReference type="NCBI Taxonomy" id="3299030"/>
    <lineage>
        <taxon>Bacteria</taxon>
        <taxon>Pseudomonadati</taxon>
        <taxon>Pseudomonadota</taxon>
        <taxon>Betaproteobacteria</taxon>
        <taxon>Burkholderiales</taxon>
        <taxon>Sphaerotilaceae</taxon>
        <taxon>Roseateles</taxon>
    </lineage>
</organism>
<dbReference type="PANTHER" id="PTHR35936">
    <property type="entry name" value="MEMBRANE-BOUND LYTIC MUREIN TRANSGLYCOSYLASE F"/>
    <property type="match status" value="1"/>
</dbReference>
<dbReference type="PANTHER" id="PTHR35936:SF35">
    <property type="entry name" value="L-CYSTINE-BINDING PROTEIN TCYJ"/>
    <property type="match status" value="1"/>
</dbReference>
<feature type="signal peptide" evidence="1">
    <location>
        <begin position="1"/>
        <end position="27"/>
    </location>
</feature>
<dbReference type="EMBL" id="JBIGHX010000003">
    <property type="protein sequence ID" value="MFG6461861.1"/>
    <property type="molecule type" value="Genomic_DNA"/>
</dbReference>
<reference evidence="2 3" key="1">
    <citation type="submission" date="2024-08" db="EMBL/GenBank/DDBJ databases">
        <authorList>
            <person name="Lu H."/>
        </authorList>
    </citation>
    <scope>NUCLEOTIDE SEQUENCE [LARGE SCALE GENOMIC DNA]</scope>
    <source>
        <strain evidence="2 3">DXS20W</strain>
    </source>
</reference>
<sequence length="232" mass="25228">MTGAGPGWLPPAGVLAALLAAPGAAHAQAATMVPLCFTDFPPYVSADLPDGGSLGALARRAFTAAGLTVQTIKAPWARAYTMARNGECLLMAVWRNDERDALLRYSLPVARMQLGFFVRAERGTEPLAADAQVAVERGAYLPAELAGGSYRLHPVVDRRPALQLLKLGRVDAVFSERASFEYLLARDAMTELRWLPPAVELKTTYMALSKHHPHADAWLELLNREIRLSVKN</sequence>
<dbReference type="RefSeq" id="WP_394510719.1">
    <property type="nucleotide sequence ID" value="NZ_JBIGHX010000003.1"/>
</dbReference>
<proteinExistence type="predicted"/>
<evidence type="ECO:0000256" key="1">
    <source>
        <dbReference type="SAM" id="SignalP"/>
    </source>
</evidence>
<feature type="chain" id="PRO_5047384952" evidence="1">
    <location>
        <begin position="28"/>
        <end position="232"/>
    </location>
</feature>
<comment type="caution">
    <text evidence="2">The sequence shown here is derived from an EMBL/GenBank/DDBJ whole genome shotgun (WGS) entry which is preliminary data.</text>
</comment>
<dbReference type="Proteomes" id="UP001606302">
    <property type="component" value="Unassembled WGS sequence"/>
</dbReference>
<accession>A0ABW7GJ70</accession>
<evidence type="ECO:0000313" key="3">
    <source>
        <dbReference type="Proteomes" id="UP001606302"/>
    </source>
</evidence>
<keyword evidence="3" id="KW-1185">Reference proteome</keyword>
<dbReference type="Gene3D" id="3.40.190.10">
    <property type="entry name" value="Periplasmic binding protein-like II"/>
    <property type="match status" value="2"/>
</dbReference>
<keyword evidence="1" id="KW-0732">Signal</keyword>
<protein>
    <submittedName>
        <fullName evidence="2">Substrate-binding periplasmic protein</fullName>
    </submittedName>
</protein>
<name>A0ABW7GJ70_9BURK</name>
<dbReference type="SUPFAM" id="SSF53850">
    <property type="entry name" value="Periplasmic binding protein-like II"/>
    <property type="match status" value="1"/>
</dbReference>
<gene>
    <name evidence="2" type="ORF">ACG04Q_09790</name>
</gene>